<feature type="transmembrane region" description="Helical" evidence="9">
    <location>
        <begin position="290"/>
        <end position="309"/>
    </location>
</feature>
<sequence>MEGNTVLLAENLMKLLFIIIISGVVFAKIGKKIKMPDVVLFIIAGIIVGPSVLNLVDFSSYPIENQLILTFGAAYILYDGGREIQLKVLNEVKGSVAVLATAGVIISAFITGFFAYKVLHIDFIYALLLGSVIASTDPSVLVPLFKNMNISPKLKQTIISESAFNDAVGAIMTFAIIGIISGGSFSLGHSIIELLKEAGGGTVVGAIFGFLGTALVSEAKVGVLRGYAGEVAVALVLASYVTAVHFGFSGFMAVFIVGMVCGNKKMFGLASVDEESYELHSKFKEVTISMLRIMIFVLLGVQMNFAILSKYWGKALIIVLGFVFIARPVSVLFSVIFDRKAKWNIREIAYLMWTRETGVIPAALAGMLISMKIQNADIISAVTSMAIIITLTFQASTAKYFAKILKLDIDSGENKEQSDKVAA</sequence>
<evidence type="ECO:0000256" key="1">
    <source>
        <dbReference type="ARBA" id="ARBA00004651"/>
    </source>
</evidence>
<dbReference type="PANTHER" id="PTHR32507">
    <property type="entry name" value="NA(+)/H(+) ANTIPORTER 1"/>
    <property type="match status" value="1"/>
</dbReference>
<keyword evidence="3" id="KW-0050">Antiport</keyword>
<evidence type="ECO:0000256" key="4">
    <source>
        <dbReference type="ARBA" id="ARBA00022475"/>
    </source>
</evidence>
<evidence type="ECO:0000256" key="8">
    <source>
        <dbReference type="ARBA" id="ARBA00023136"/>
    </source>
</evidence>
<dbReference type="EMBL" id="JARUJP010000001">
    <property type="protein sequence ID" value="MDW8799545.1"/>
    <property type="molecule type" value="Genomic_DNA"/>
</dbReference>
<keyword evidence="8 9" id="KW-0472">Membrane</keyword>
<dbReference type="Gene3D" id="1.20.1530.20">
    <property type="match status" value="1"/>
</dbReference>
<dbReference type="Proteomes" id="UP001281656">
    <property type="component" value="Unassembled WGS sequence"/>
</dbReference>
<feature type="transmembrane region" description="Helical" evidence="9">
    <location>
        <begin position="237"/>
        <end position="261"/>
    </location>
</feature>
<comment type="caution">
    <text evidence="11">The sequence shown here is derived from an EMBL/GenBank/DDBJ whole genome shotgun (WGS) entry which is preliminary data.</text>
</comment>
<feature type="transmembrane region" description="Helical" evidence="9">
    <location>
        <begin position="6"/>
        <end position="26"/>
    </location>
</feature>
<evidence type="ECO:0000256" key="2">
    <source>
        <dbReference type="ARBA" id="ARBA00022448"/>
    </source>
</evidence>
<feature type="transmembrane region" description="Helical" evidence="9">
    <location>
        <begin position="376"/>
        <end position="396"/>
    </location>
</feature>
<protein>
    <submittedName>
        <fullName evidence="11">Sodium:proton antiporter</fullName>
    </submittedName>
</protein>
<evidence type="ECO:0000256" key="5">
    <source>
        <dbReference type="ARBA" id="ARBA00022692"/>
    </source>
</evidence>
<accession>A0ABU4JN52</accession>
<dbReference type="RefSeq" id="WP_318796277.1">
    <property type="nucleotide sequence ID" value="NZ_JARUJP010000001.1"/>
</dbReference>
<reference evidence="11 12" key="1">
    <citation type="submission" date="2023-04" db="EMBL/GenBank/DDBJ databases">
        <title>Clostridium tannerae sp. nov., isolated from the fecal material of an alpaca.</title>
        <authorList>
            <person name="Miller S."/>
            <person name="Hendry M."/>
            <person name="King J."/>
            <person name="Sankaranarayanan K."/>
            <person name="Lawson P.A."/>
        </authorList>
    </citation>
    <scope>NUCLEOTIDE SEQUENCE [LARGE SCALE GENOMIC DNA]</scope>
    <source>
        <strain evidence="11 12">A1-XYC3</strain>
    </source>
</reference>
<dbReference type="InterPro" id="IPR038770">
    <property type="entry name" value="Na+/solute_symporter_sf"/>
</dbReference>
<comment type="subcellular location">
    <subcellularLocation>
        <location evidence="1">Cell membrane</location>
        <topology evidence="1">Multi-pass membrane protein</topology>
    </subcellularLocation>
</comment>
<evidence type="ECO:0000256" key="9">
    <source>
        <dbReference type="SAM" id="Phobius"/>
    </source>
</evidence>
<feature type="transmembrane region" description="Helical" evidence="9">
    <location>
        <begin position="123"/>
        <end position="145"/>
    </location>
</feature>
<gene>
    <name evidence="11" type="ORF">P8V03_00080</name>
</gene>
<evidence type="ECO:0000256" key="6">
    <source>
        <dbReference type="ARBA" id="ARBA00022989"/>
    </source>
</evidence>
<dbReference type="PANTHER" id="PTHR32507:SF0">
    <property type="entry name" value="NA(+)_H(+) ANTIPORTER 2-RELATED"/>
    <property type="match status" value="1"/>
</dbReference>
<keyword evidence="2" id="KW-0813">Transport</keyword>
<name>A0ABU4JN52_9CLOT</name>
<evidence type="ECO:0000313" key="11">
    <source>
        <dbReference type="EMBL" id="MDW8799545.1"/>
    </source>
</evidence>
<feature type="transmembrane region" description="Helical" evidence="9">
    <location>
        <begin position="315"/>
        <end position="337"/>
    </location>
</feature>
<organism evidence="11 12">
    <name type="scientific">Clostridium tanneri</name>
    <dbReference type="NCBI Taxonomy" id="3037988"/>
    <lineage>
        <taxon>Bacteria</taxon>
        <taxon>Bacillati</taxon>
        <taxon>Bacillota</taxon>
        <taxon>Clostridia</taxon>
        <taxon>Eubacteriales</taxon>
        <taxon>Clostridiaceae</taxon>
        <taxon>Clostridium</taxon>
    </lineage>
</organism>
<keyword evidence="7" id="KW-0406">Ion transport</keyword>
<dbReference type="InterPro" id="IPR006153">
    <property type="entry name" value="Cation/H_exchanger_TM"/>
</dbReference>
<evidence type="ECO:0000259" key="10">
    <source>
        <dbReference type="Pfam" id="PF00999"/>
    </source>
</evidence>
<feature type="transmembrane region" description="Helical" evidence="9">
    <location>
        <begin position="167"/>
        <end position="187"/>
    </location>
</feature>
<keyword evidence="6 9" id="KW-1133">Transmembrane helix</keyword>
<keyword evidence="5 9" id="KW-0812">Transmembrane</keyword>
<feature type="transmembrane region" description="Helical" evidence="9">
    <location>
        <begin position="199"/>
        <end position="217"/>
    </location>
</feature>
<feature type="transmembrane region" description="Helical" evidence="9">
    <location>
        <begin position="96"/>
        <end position="116"/>
    </location>
</feature>
<keyword evidence="12" id="KW-1185">Reference proteome</keyword>
<evidence type="ECO:0000256" key="7">
    <source>
        <dbReference type="ARBA" id="ARBA00023065"/>
    </source>
</evidence>
<feature type="transmembrane region" description="Helical" evidence="9">
    <location>
        <begin position="38"/>
        <end position="56"/>
    </location>
</feature>
<evidence type="ECO:0000313" key="12">
    <source>
        <dbReference type="Proteomes" id="UP001281656"/>
    </source>
</evidence>
<keyword evidence="4" id="KW-1003">Cell membrane</keyword>
<dbReference type="Pfam" id="PF00999">
    <property type="entry name" value="Na_H_Exchanger"/>
    <property type="match status" value="1"/>
</dbReference>
<feature type="domain" description="Cation/H+ exchanger transmembrane" evidence="10">
    <location>
        <begin position="24"/>
        <end position="400"/>
    </location>
</feature>
<evidence type="ECO:0000256" key="3">
    <source>
        <dbReference type="ARBA" id="ARBA00022449"/>
    </source>
</evidence>
<proteinExistence type="predicted"/>